<dbReference type="AlphaFoldDB" id="A0AAU7KNG9"/>
<sequence>MKNSRSLILLVIVPAVAVVLLGAAIFGSQAMSDSRLDDDARAALAASLQTSAPIELANLQEVRYGYGVCGSYRLASDEGFASFYLDTQSGEVELDVNSRRFNTHCGLSALC</sequence>
<dbReference type="EMBL" id="CP098827">
    <property type="protein sequence ID" value="XBO72618.1"/>
    <property type="molecule type" value="Genomic_DNA"/>
</dbReference>
<protein>
    <submittedName>
        <fullName evidence="1">Uncharacterized protein</fullName>
    </submittedName>
</protein>
<dbReference type="RefSeq" id="WP_045993471.1">
    <property type="nucleotide sequence ID" value="NZ_CP098827.1"/>
</dbReference>
<evidence type="ECO:0000313" key="1">
    <source>
        <dbReference type="EMBL" id="XBO72618.1"/>
    </source>
</evidence>
<reference evidence="1" key="1">
    <citation type="submission" date="2022-06" db="EMBL/GenBank/DDBJ databases">
        <title>A novel DMS-producing enzyme.</title>
        <authorList>
            <person name="Zhang Y."/>
        </authorList>
    </citation>
    <scope>NUCLEOTIDE SEQUENCE</scope>
    <source>
        <strain evidence="1">RT37</strain>
    </source>
</reference>
<accession>A0AAU7KNG9</accession>
<gene>
    <name evidence="1" type="ORF">NFG58_07940</name>
</gene>
<name>A0AAU7KNG9_9GAMM</name>
<proteinExistence type="predicted"/>
<organism evidence="1">
    <name type="scientific">Halomonas sp. RT37</name>
    <dbReference type="NCBI Taxonomy" id="2950872"/>
    <lineage>
        <taxon>Bacteria</taxon>
        <taxon>Pseudomonadati</taxon>
        <taxon>Pseudomonadota</taxon>
        <taxon>Gammaproteobacteria</taxon>
        <taxon>Oceanospirillales</taxon>
        <taxon>Halomonadaceae</taxon>
        <taxon>Halomonas</taxon>
    </lineage>
</organism>